<reference evidence="2" key="1">
    <citation type="journal article" date="2022" name="Plant J.">
        <title>Strategies of tolerance reflected in two North American maple genomes.</title>
        <authorList>
            <person name="McEvoy S.L."/>
            <person name="Sezen U.U."/>
            <person name="Trouern-Trend A."/>
            <person name="McMahon S.M."/>
            <person name="Schaberg P.G."/>
            <person name="Yang J."/>
            <person name="Wegrzyn J.L."/>
            <person name="Swenson N.G."/>
        </authorList>
    </citation>
    <scope>NUCLEOTIDE SEQUENCE</scope>
    <source>
        <strain evidence="2">NS2018</strain>
    </source>
</reference>
<dbReference type="SUPFAM" id="SSF48113">
    <property type="entry name" value="Heme-dependent peroxidases"/>
    <property type="match status" value="1"/>
</dbReference>
<dbReference type="AlphaFoldDB" id="A0AA39SGG6"/>
<keyword evidence="1" id="KW-0732">Signal</keyword>
<evidence type="ECO:0000313" key="2">
    <source>
        <dbReference type="EMBL" id="KAK0588524.1"/>
    </source>
</evidence>
<keyword evidence="3" id="KW-1185">Reference proteome</keyword>
<name>A0AA39SGG6_ACESA</name>
<reference evidence="2" key="2">
    <citation type="submission" date="2023-06" db="EMBL/GenBank/DDBJ databases">
        <authorList>
            <person name="Swenson N.G."/>
            <person name="Wegrzyn J.L."/>
            <person name="Mcevoy S.L."/>
        </authorList>
    </citation>
    <scope>NUCLEOTIDE SEQUENCE</scope>
    <source>
        <strain evidence="2">NS2018</strain>
        <tissue evidence="2">Leaf</tissue>
    </source>
</reference>
<accession>A0AA39SGG6</accession>
<protein>
    <recommendedName>
        <fullName evidence="4">Prolamin-like domain-containing protein</fullName>
    </recommendedName>
</protein>
<organism evidence="2 3">
    <name type="scientific">Acer saccharum</name>
    <name type="common">Sugar maple</name>
    <dbReference type="NCBI Taxonomy" id="4024"/>
    <lineage>
        <taxon>Eukaryota</taxon>
        <taxon>Viridiplantae</taxon>
        <taxon>Streptophyta</taxon>
        <taxon>Embryophyta</taxon>
        <taxon>Tracheophyta</taxon>
        <taxon>Spermatophyta</taxon>
        <taxon>Magnoliopsida</taxon>
        <taxon>eudicotyledons</taxon>
        <taxon>Gunneridae</taxon>
        <taxon>Pentapetalae</taxon>
        <taxon>rosids</taxon>
        <taxon>malvids</taxon>
        <taxon>Sapindales</taxon>
        <taxon>Sapindaceae</taxon>
        <taxon>Hippocastanoideae</taxon>
        <taxon>Acereae</taxon>
        <taxon>Acer</taxon>
    </lineage>
</organism>
<dbReference type="GO" id="GO:0006979">
    <property type="term" value="P:response to oxidative stress"/>
    <property type="evidence" value="ECO:0007669"/>
    <property type="project" value="InterPro"/>
</dbReference>
<evidence type="ECO:0000313" key="3">
    <source>
        <dbReference type="Proteomes" id="UP001168877"/>
    </source>
</evidence>
<evidence type="ECO:0008006" key="4">
    <source>
        <dbReference type="Google" id="ProtNLM"/>
    </source>
</evidence>
<feature type="signal peptide" evidence="1">
    <location>
        <begin position="1"/>
        <end position="27"/>
    </location>
</feature>
<comment type="caution">
    <text evidence="2">The sequence shown here is derived from an EMBL/GenBank/DDBJ whole genome shotgun (WGS) entry which is preliminary data.</text>
</comment>
<dbReference type="Proteomes" id="UP001168877">
    <property type="component" value="Unassembled WGS sequence"/>
</dbReference>
<dbReference type="InterPro" id="IPR010255">
    <property type="entry name" value="Haem_peroxidase_sf"/>
</dbReference>
<dbReference type="GO" id="GO:0020037">
    <property type="term" value="F:heme binding"/>
    <property type="evidence" value="ECO:0007669"/>
    <property type="project" value="InterPro"/>
</dbReference>
<gene>
    <name evidence="2" type="ORF">LWI29_002035</name>
</gene>
<dbReference type="EMBL" id="JAUESC010000381">
    <property type="protein sequence ID" value="KAK0588524.1"/>
    <property type="molecule type" value="Genomic_DNA"/>
</dbReference>
<dbReference type="Gene3D" id="1.10.520.10">
    <property type="match status" value="1"/>
</dbReference>
<feature type="chain" id="PRO_5041335128" description="Prolamin-like domain-containing protein" evidence="1">
    <location>
        <begin position="28"/>
        <end position="134"/>
    </location>
</feature>
<sequence>MAPTTTGSQFFLVVSIISLIACNSANGQLSPNFYATTCSNLQTILRDVMSQTVTREQRMVPLFFTCSSTIASCKVAMDQYCWTTQVASQDLKEQWASISFERERGFESGVYQVFELRRGSSLGYSDRGIFGFQA</sequence>
<evidence type="ECO:0000256" key="1">
    <source>
        <dbReference type="SAM" id="SignalP"/>
    </source>
</evidence>
<dbReference type="GO" id="GO:0004601">
    <property type="term" value="F:peroxidase activity"/>
    <property type="evidence" value="ECO:0007669"/>
    <property type="project" value="InterPro"/>
</dbReference>
<proteinExistence type="predicted"/>